<organism evidence="2 3">
    <name type="scientific">Tagetes erecta</name>
    <name type="common">African marigold</name>
    <dbReference type="NCBI Taxonomy" id="13708"/>
    <lineage>
        <taxon>Eukaryota</taxon>
        <taxon>Viridiplantae</taxon>
        <taxon>Streptophyta</taxon>
        <taxon>Embryophyta</taxon>
        <taxon>Tracheophyta</taxon>
        <taxon>Spermatophyta</taxon>
        <taxon>Magnoliopsida</taxon>
        <taxon>eudicotyledons</taxon>
        <taxon>Gunneridae</taxon>
        <taxon>Pentapetalae</taxon>
        <taxon>asterids</taxon>
        <taxon>campanulids</taxon>
        <taxon>Asterales</taxon>
        <taxon>Asteraceae</taxon>
        <taxon>Asteroideae</taxon>
        <taxon>Heliantheae alliance</taxon>
        <taxon>Tageteae</taxon>
        <taxon>Tagetes</taxon>
    </lineage>
</organism>
<feature type="compositionally biased region" description="Basic and acidic residues" evidence="1">
    <location>
        <begin position="1"/>
        <end position="11"/>
    </location>
</feature>
<reference evidence="2" key="1">
    <citation type="journal article" date="2023" name="bioRxiv">
        <title>Improved chromosome-level genome assembly for marigold (Tagetes erecta).</title>
        <authorList>
            <person name="Jiang F."/>
            <person name="Yuan L."/>
            <person name="Wang S."/>
            <person name="Wang H."/>
            <person name="Xu D."/>
            <person name="Wang A."/>
            <person name="Fan W."/>
        </authorList>
    </citation>
    <scope>NUCLEOTIDE SEQUENCE</scope>
    <source>
        <strain evidence="2">WSJ</strain>
        <tissue evidence="2">Leaf</tissue>
    </source>
</reference>
<evidence type="ECO:0000256" key="1">
    <source>
        <dbReference type="SAM" id="MobiDB-lite"/>
    </source>
</evidence>
<protein>
    <submittedName>
        <fullName evidence="2">Uncharacterized protein</fullName>
    </submittedName>
</protein>
<dbReference type="EMBL" id="JAUHHV010000002">
    <property type="protein sequence ID" value="KAK1432172.1"/>
    <property type="molecule type" value="Genomic_DNA"/>
</dbReference>
<evidence type="ECO:0000313" key="3">
    <source>
        <dbReference type="Proteomes" id="UP001229421"/>
    </source>
</evidence>
<proteinExistence type="predicted"/>
<name>A0AAD8KZV0_TARER</name>
<dbReference type="AlphaFoldDB" id="A0AAD8KZV0"/>
<feature type="region of interest" description="Disordered" evidence="1">
    <location>
        <begin position="1"/>
        <end position="53"/>
    </location>
</feature>
<comment type="caution">
    <text evidence="2">The sequence shown here is derived from an EMBL/GenBank/DDBJ whole genome shotgun (WGS) entry which is preliminary data.</text>
</comment>
<feature type="compositionally biased region" description="Acidic residues" evidence="1">
    <location>
        <begin position="12"/>
        <end position="24"/>
    </location>
</feature>
<gene>
    <name evidence="2" type="ORF">QVD17_09064</name>
</gene>
<sequence length="168" mass="19246">MHHNGRFKEDENNSDDDNDDDIDDETKVHENENVDTEAIVNDPRAKNYSNSDSISEDLDLTFKQSSAIVAPEIALDHDDTFYNEVIDLDSKPEAEEPTPADLKETDCKLRHAEDDMMLLDGFNHNYILGLSYSENEAEYLKFRNIQKSDPTIRESDNVIEEGEFGQDE</sequence>
<evidence type="ECO:0000313" key="2">
    <source>
        <dbReference type="EMBL" id="KAK1432172.1"/>
    </source>
</evidence>
<dbReference type="Proteomes" id="UP001229421">
    <property type="component" value="Unassembled WGS sequence"/>
</dbReference>
<accession>A0AAD8KZV0</accession>
<keyword evidence="3" id="KW-1185">Reference proteome</keyword>